<keyword evidence="1" id="KW-0175">Coiled coil</keyword>
<evidence type="ECO:0000313" key="4">
    <source>
        <dbReference type="Proteomes" id="UP000007431"/>
    </source>
</evidence>
<sequence>MHARPGHRLPTPPPVAIARLRAAIDTVDAQMAGLLNERSTLETNLERAVRLQSPVNRLPSELLAAVFTLAVNSDDDPAMLSALMLVCRYWAQLAIATPCLWATITVSAHESLERVRRRLERSKACPLDVSICFEQRAELASICTPEQHKHRIMDRVVRAMDLIRPALWRTRRFRLAVPTRAHAHAALARCREDAPVLEALAVEIAEPAHGEPSPTSMLPLFNGCTPRLRACALASFNFGWQPNLLCHLRVLALGGYFNGAAPDPSTLLGVLHACPELEELALRNVHDPEEAMDRSLAFCIPTTASSASAASRGLALPALRRLSLYSVGSTLVAALAGALVLPALESVELCYLQAVGPLIQLLHEQSLTRLPLRAFRVEACYLDELRFAGLIRRLTSLTRLELVDIDDLSPAFLKGLAAAQPPVCPRLETLSLEACTTMDWDAIRTFVESRSAASPVNGAGVRSQSHDRVRTASAPMSASMFAAGAAPTYVPTGYSSASAAAAASRAPFPTTGFSSASASAAVHAMPRTRAQTTPPRYAQRLQTIDVRRCHQISREMVQWLRMYVPEVRCESSSSSTSWRTAWAQQGL</sequence>
<dbReference type="KEGG" id="scm:SCHCO_02664588"/>
<evidence type="ECO:0000256" key="1">
    <source>
        <dbReference type="SAM" id="Coils"/>
    </source>
</evidence>
<dbReference type="HOGENOM" id="CLU_039197_0_0_1"/>
<name>D8PX99_SCHCM</name>
<dbReference type="InterPro" id="IPR032675">
    <property type="entry name" value="LRR_dom_sf"/>
</dbReference>
<gene>
    <name evidence="3" type="ORF">SCHCODRAFT_81762</name>
</gene>
<dbReference type="PANTHER" id="PTHR38926">
    <property type="entry name" value="F-BOX DOMAIN CONTAINING PROTEIN, EXPRESSED"/>
    <property type="match status" value="1"/>
</dbReference>
<dbReference type="OMA" id="MQEDHYS"/>
<dbReference type="Proteomes" id="UP000007431">
    <property type="component" value="Unassembled WGS sequence"/>
</dbReference>
<dbReference type="VEuPathDB" id="FungiDB:SCHCODRAFT_02664588"/>
<feature type="domain" description="F-box" evidence="2">
    <location>
        <begin position="56"/>
        <end position="105"/>
    </location>
</feature>
<dbReference type="EMBL" id="GL377304">
    <property type="protein sequence ID" value="EFI99044.1"/>
    <property type="molecule type" value="Genomic_DNA"/>
</dbReference>
<dbReference type="OrthoDB" id="8048523at2759"/>
<dbReference type="InterPro" id="IPR036047">
    <property type="entry name" value="F-box-like_dom_sf"/>
</dbReference>
<dbReference type="GeneID" id="9586509"/>
<feature type="coiled-coil region" evidence="1">
    <location>
        <begin position="17"/>
        <end position="51"/>
    </location>
</feature>
<dbReference type="AlphaFoldDB" id="D8PX99"/>
<dbReference type="eggNOG" id="ENOG502SIX5">
    <property type="taxonomic scope" value="Eukaryota"/>
</dbReference>
<evidence type="ECO:0000259" key="2">
    <source>
        <dbReference type="Pfam" id="PF12937"/>
    </source>
</evidence>
<keyword evidence="4" id="KW-1185">Reference proteome</keyword>
<dbReference type="Pfam" id="PF12937">
    <property type="entry name" value="F-box-like"/>
    <property type="match status" value="1"/>
</dbReference>
<dbReference type="Gene3D" id="3.80.10.10">
    <property type="entry name" value="Ribonuclease Inhibitor"/>
    <property type="match status" value="1"/>
</dbReference>
<protein>
    <recommendedName>
        <fullName evidence="2">F-box domain-containing protein</fullName>
    </recommendedName>
</protein>
<dbReference type="Gene3D" id="1.20.1280.50">
    <property type="match status" value="1"/>
</dbReference>
<dbReference type="PANTHER" id="PTHR38926:SF5">
    <property type="entry name" value="F-BOX AND LEUCINE-RICH REPEAT PROTEIN 6"/>
    <property type="match status" value="1"/>
</dbReference>
<reference evidence="3 4" key="1">
    <citation type="journal article" date="2010" name="Nat. Biotechnol.">
        <title>Genome sequence of the model mushroom Schizophyllum commune.</title>
        <authorList>
            <person name="Ohm R.A."/>
            <person name="de Jong J.F."/>
            <person name="Lugones L.G."/>
            <person name="Aerts A."/>
            <person name="Kothe E."/>
            <person name="Stajich J.E."/>
            <person name="de Vries R.P."/>
            <person name="Record E."/>
            <person name="Levasseur A."/>
            <person name="Baker S.E."/>
            <person name="Bartholomew K.A."/>
            <person name="Coutinho P.M."/>
            <person name="Erdmann S."/>
            <person name="Fowler T.J."/>
            <person name="Gathman A.C."/>
            <person name="Lombard V."/>
            <person name="Henrissat B."/>
            <person name="Knabe N."/>
            <person name="Kuees U."/>
            <person name="Lilly W.W."/>
            <person name="Lindquist E."/>
            <person name="Lucas S."/>
            <person name="Magnuson J.K."/>
            <person name="Piumi F."/>
            <person name="Raudaskoski M."/>
            <person name="Salamov A."/>
            <person name="Schmutz J."/>
            <person name="Schwarze F.W.M.R."/>
            <person name="vanKuyk P.A."/>
            <person name="Horton J.S."/>
            <person name="Grigoriev I.V."/>
            <person name="Woesten H.A.B."/>
        </authorList>
    </citation>
    <scope>NUCLEOTIDE SEQUENCE [LARGE SCALE GENOMIC DNA]</scope>
    <source>
        <strain evidence="4">H4-8 / FGSC 9210</strain>
    </source>
</reference>
<dbReference type="SUPFAM" id="SSF52047">
    <property type="entry name" value="RNI-like"/>
    <property type="match status" value="1"/>
</dbReference>
<evidence type="ECO:0000313" key="3">
    <source>
        <dbReference type="EMBL" id="EFI99044.1"/>
    </source>
</evidence>
<dbReference type="InterPro" id="IPR001810">
    <property type="entry name" value="F-box_dom"/>
</dbReference>
<dbReference type="InParanoid" id="D8PX99"/>
<dbReference type="RefSeq" id="XP_003033947.1">
    <property type="nucleotide sequence ID" value="XM_003033901.1"/>
</dbReference>
<accession>D8PX99</accession>
<proteinExistence type="predicted"/>
<dbReference type="SUPFAM" id="SSF81383">
    <property type="entry name" value="F-box domain"/>
    <property type="match status" value="1"/>
</dbReference>
<organism evidence="4">
    <name type="scientific">Schizophyllum commune (strain H4-8 / FGSC 9210)</name>
    <name type="common">Split gill fungus</name>
    <dbReference type="NCBI Taxonomy" id="578458"/>
    <lineage>
        <taxon>Eukaryota</taxon>
        <taxon>Fungi</taxon>
        <taxon>Dikarya</taxon>
        <taxon>Basidiomycota</taxon>
        <taxon>Agaricomycotina</taxon>
        <taxon>Agaricomycetes</taxon>
        <taxon>Agaricomycetidae</taxon>
        <taxon>Agaricales</taxon>
        <taxon>Schizophyllaceae</taxon>
        <taxon>Schizophyllum</taxon>
    </lineage>
</organism>